<dbReference type="Pfam" id="PF01627">
    <property type="entry name" value="Hpt"/>
    <property type="match status" value="1"/>
</dbReference>
<dbReference type="Gene3D" id="1.20.120.160">
    <property type="entry name" value="HPT domain"/>
    <property type="match status" value="1"/>
</dbReference>
<proteinExistence type="predicted"/>
<name>A0A6N6W6A9_9BURK</name>
<feature type="modified residue" description="Phosphohistidine" evidence="18">
    <location>
        <position position="1055"/>
    </location>
</feature>
<feature type="domain" description="Response regulatory" evidence="22">
    <location>
        <begin position="884"/>
        <end position="998"/>
    </location>
</feature>
<evidence type="ECO:0000256" key="16">
    <source>
        <dbReference type="ARBA" id="ARBA00058004"/>
    </source>
</evidence>
<dbReference type="InterPro" id="IPR005467">
    <property type="entry name" value="His_kinase_dom"/>
</dbReference>
<dbReference type="SMART" id="SM00448">
    <property type="entry name" value="REC"/>
    <property type="match status" value="1"/>
</dbReference>
<evidence type="ECO:0000256" key="12">
    <source>
        <dbReference type="ARBA" id="ARBA00022989"/>
    </source>
</evidence>
<evidence type="ECO:0000256" key="15">
    <source>
        <dbReference type="ARBA" id="ARBA00023136"/>
    </source>
</evidence>
<comment type="function">
    <text evidence="16">Member of the two-component regulatory system BvgS/BvgA. Phosphorylates BvgA via a four-step phosphorelay in response to environmental signals.</text>
</comment>
<keyword evidence="12" id="KW-1133">Transmembrane helix</keyword>
<sequence>MFPSQRSLAQTARFHRRMLYGFALLLSATIGSATVLFVSSSLAHVIEEKESTFVRNQERVQSETVRLSSRLMSMVDLYEGNWTFRRQEIIPLSRYRDELRRHDGVAVSGADLSATPFLLAVTPGTIQNTTELGTMLHIVRGISAAPAFDLHRDITVSGFVYSPDRSFLAAAPVRPPFDPANVKAQGVPAFIRSQTDRVEPLLEHRTSEVLRAKRPIWSSVKDPVHRQILAEIVLPVFRGRQRMATIVATIPTDQFLQYFMRSSRPDGFFVLDSSELRPIANVSRSPTDARLLAAVEAAASRLKGTGDTRTVIRNGLTFIVAQRIDGPGWIAVYALFDWKEVASSMRGDIEAALLLCVAALALLWTGVAYFDRRVAKPFERDAEKLVEAEQFNRSIVDTAPVGIAVFDLAQRSIVLENAVAKHLLTGPDAAEHLRFYETAVCDRRETARALPDNPTPQHNFFEMRWTSGAGDSYIGVASSATRFRGHDAVLFGLVDITERKAAETMLIEARRAADRANKEKSMFIAIMSHEIRTPVHGVTGHLELLERGELDDRQREHVMMIRRAFDSLDSLIGDLLDATQIEANALTINPQSICLNRVVEHCAQQFAPTVQGRNLALHCYTDPELDRLLEGDDHRLMQILQNLVNNAAKFTQHGWITVSTRLLSQDGRSKWVRIEVADTGIGIPSALQAMVFKPLTQADASISRRFGGSGLGLFLCRSLAELMGGRITLNSEPDVGSVFGIELPLCAPEDTGVADMPPLTNVSIDIVSKDRRLVQMLRGRLERWGATLVQNEDDIDVPDIRIAATDHDEADDSRVTAYAPPPRFGTIQITPRGPVTPAPSADGLTVTPYSSDTLLSALLTLAGNAASGPDSPVRDARGDTSGLEILTAEDDPVNRVLIAHQLEALGFTSVRSANDGREALEMWLERRPDAVITDIGMPYLDGVGLLDEIRRRDPHAFVIATTAAGADDIAPEAATRFSRIMRKPVLLADLNDALQRASAIKASARSGQDWSAAAPVTRVDDALRGVFAESWPRDYRSIRQALASRDRSRSRRSLHRLQGALLAMGLDAEAAECLSLQSLCAESRWEALSAKFEELAAALSEIVAANS</sequence>
<dbReference type="Proteomes" id="UP000463700">
    <property type="component" value="Unassembled WGS sequence"/>
</dbReference>
<keyword evidence="7" id="KW-0808">Transferase</keyword>
<evidence type="ECO:0000256" key="14">
    <source>
        <dbReference type="ARBA" id="ARBA00023026"/>
    </source>
</evidence>
<dbReference type="SMART" id="SM00387">
    <property type="entry name" value="HATPase_c"/>
    <property type="match status" value="1"/>
</dbReference>
<comment type="subcellular location">
    <subcellularLocation>
        <location evidence="2">Cell inner membrane</location>
        <topology evidence="2">Multi-pass membrane protein</topology>
    </subcellularLocation>
</comment>
<dbReference type="FunFam" id="3.30.565.10:FF:000010">
    <property type="entry name" value="Sensor histidine kinase RcsC"/>
    <property type="match status" value="1"/>
</dbReference>
<dbReference type="GO" id="GO:0000155">
    <property type="term" value="F:phosphorelay sensor kinase activity"/>
    <property type="evidence" value="ECO:0007669"/>
    <property type="project" value="InterPro"/>
</dbReference>
<dbReference type="InterPro" id="IPR036890">
    <property type="entry name" value="HATPase_C_sf"/>
</dbReference>
<dbReference type="Pfam" id="PF00072">
    <property type="entry name" value="Response_reg"/>
    <property type="match status" value="1"/>
</dbReference>
<dbReference type="PROSITE" id="PS50109">
    <property type="entry name" value="HIS_KIN"/>
    <property type="match status" value="1"/>
</dbReference>
<dbReference type="EC" id="2.7.13.3" evidence="3"/>
<keyword evidence="13" id="KW-0902">Two-component regulatory system</keyword>
<evidence type="ECO:0000256" key="4">
    <source>
        <dbReference type="ARBA" id="ARBA00022475"/>
    </source>
</evidence>
<dbReference type="InterPro" id="IPR003661">
    <property type="entry name" value="HisK_dim/P_dom"/>
</dbReference>
<evidence type="ECO:0000259" key="22">
    <source>
        <dbReference type="PROSITE" id="PS50110"/>
    </source>
</evidence>
<keyword evidence="14" id="KW-0843">Virulence</keyword>
<dbReference type="EMBL" id="VOSW01000099">
    <property type="protein sequence ID" value="KAE8755100.1"/>
    <property type="molecule type" value="Genomic_DNA"/>
</dbReference>
<evidence type="ECO:0000256" key="1">
    <source>
        <dbReference type="ARBA" id="ARBA00000085"/>
    </source>
</evidence>
<dbReference type="CDD" id="cd00082">
    <property type="entry name" value="HisKA"/>
    <property type="match status" value="1"/>
</dbReference>
<keyword evidence="11" id="KW-0547">Nucleotide-binding</keyword>
<keyword evidence="11" id="KW-0067">ATP-binding</keyword>
<evidence type="ECO:0000256" key="11">
    <source>
        <dbReference type="ARBA" id="ARBA00022840"/>
    </source>
</evidence>
<evidence type="ECO:0000256" key="8">
    <source>
        <dbReference type="ARBA" id="ARBA00022692"/>
    </source>
</evidence>
<dbReference type="PRINTS" id="PR00344">
    <property type="entry name" value="BCTRLSENSOR"/>
</dbReference>
<dbReference type="OrthoDB" id="9796305at2"/>
<evidence type="ECO:0000256" key="7">
    <source>
        <dbReference type="ARBA" id="ARBA00022679"/>
    </source>
</evidence>
<accession>A0A6N6W6A9</accession>
<evidence type="ECO:0000256" key="19">
    <source>
        <dbReference type="PROSITE-ProRule" id="PRU00169"/>
    </source>
</evidence>
<evidence type="ECO:0000256" key="10">
    <source>
        <dbReference type="ARBA" id="ARBA00022777"/>
    </source>
</evidence>
<dbReference type="Gene3D" id="3.30.450.20">
    <property type="entry name" value="PAS domain"/>
    <property type="match status" value="1"/>
</dbReference>
<dbReference type="InterPro" id="IPR003594">
    <property type="entry name" value="HATPase_dom"/>
</dbReference>
<dbReference type="PROSITE" id="PS50110">
    <property type="entry name" value="RESPONSE_REGULATORY"/>
    <property type="match status" value="1"/>
</dbReference>
<dbReference type="CDD" id="cd00156">
    <property type="entry name" value="REC"/>
    <property type="match status" value="1"/>
</dbReference>
<reference evidence="24 25" key="1">
    <citation type="journal article" date="2020" name="Int. J. Syst. Evol. Microbiol.">
        <title>Paraburkholderia madseniana sp. nov., a phenolic acid-degrading bacterium isolated from acidic forest soil.</title>
        <authorList>
            <person name="Wilhelm R.C."/>
            <person name="Murphy S.J.L."/>
            <person name="Feriancek N.M."/>
            <person name="Karasz D.C."/>
            <person name="DeRito C.M."/>
            <person name="Newman J.D."/>
            <person name="Buckley D.H."/>
        </authorList>
    </citation>
    <scope>NUCLEOTIDE SEQUENCE [LARGE SCALE GENOMIC DNA]</scope>
    <source>
        <strain evidence="24 25">RP11</strain>
    </source>
</reference>
<dbReference type="Gene3D" id="3.30.565.10">
    <property type="entry name" value="Histidine kinase-like ATPase, C-terminal domain"/>
    <property type="match status" value="1"/>
</dbReference>
<keyword evidence="8" id="KW-0812">Transmembrane</keyword>
<dbReference type="SUPFAM" id="SSF52172">
    <property type="entry name" value="CheY-like"/>
    <property type="match status" value="1"/>
</dbReference>
<feature type="modified residue" description="4-aspartylphosphate" evidence="19">
    <location>
        <position position="934"/>
    </location>
</feature>
<dbReference type="Pfam" id="PF00512">
    <property type="entry name" value="HisKA"/>
    <property type="match status" value="1"/>
</dbReference>
<dbReference type="SUPFAM" id="SSF55874">
    <property type="entry name" value="ATPase domain of HSP90 chaperone/DNA topoisomerase II/histidine kinase"/>
    <property type="match status" value="1"/>
</dbReference>
<comment type="caution">
    <text evidence="24">The sequence shown here is derived from an EMBL/GenBank/DDBJ whole genome shotgun (WGS) entry which is preliminary data.</text>
</comment>
<keyword evidence="4" id="KW-1003">Cell membrane</keyword>
<gene>
    <name evidence="24" type="ORF">FSO04_36045</name>
</gene>
<keyword evidence="5" id="KW-0997">Cell inner membrane</keyword>
<evidence type="ECO:0000256" key="18">
    <source>
        <dbReference type="PROSITE-ProRule" id="PRU00110"/>
    </source>
</evidence>
<dbReference type="InterPro" id="IPR036097">
    <property type="entry name" value="HisK_dim/P_sf"/>
</dbReference>
<feature type="domain" description="HPt" evidence="23">
    <location>
        <begin position="1016"/>
        <end position="1107"/>
    </location>
</feature>
<dbReference type="InterPro" id="IPR008207">
    <property type="entry name" value="Sig_transdc_His_kin_Hpt_dom"/>
</dbReference>
<evidence type="ECO:0000313" key="25">
    <source>
        <dbReference type="Proteomes" id="UP000463700"/>
    </source>
</evidence>
<dbReference type="AlphaFoldDB" id="A0A6N6W6A9"/>
<dbReference type="SMART" id="SM00388">
    <property type="entry name" value="HisKA"/>
    <property type="match status" value="1"/>
</dbReference>
<dbReference type="RefSeq" id="WP_154566276.1">
    <property type="nucleotide sequence ID" value="NZ_VOSW01000099.1"/>
</dbReference>
<dbReference type="InterPro" id="IPR001789">
    <property type="entry name" value="Sig_transdc_resp-reg_receiver"/>
</dbReference>
<evidence type="ECO:0000256" key="3">
    <source>
        <dbReference type="ARBA" id="ARBA00012438"/>
    </source>
</evidence>
<dbReference type="PROSITE" id="PS50894">
    <property type="entry name" value="HPT"/>
    <property type="match status" value="1"/>
</dbReference>
<dbReference type="InterPro" id="IPR011006">
    <property type="entry name" value="CheY-like_superfamily"/>
</dbReference>
<feature type="region of interest" description="Disordered" evidence="20">
    <location>
        <begin position="811"/>
        <end position="844"/>
    </location>
</feature>
<dbReference type="InterPro" id="IPR004358">
    <property type="entry name" value="Sig_transdc_His_kin-like_C"/>
</dbReference>
<evidence type="ECO:0000256" key="17">
    <source>
        <dbReference type="ARBA" id="ARBA00070152"/>
    </source>
</evidence>
<feature type="domain" description="Histidine kinase" evidence="21">
    <location>
        <begin position="526"/>
        <end position="747"/>
    </location>
</feature>
<dbReference type="InterPro" id="IPR036641">
    <property type="entry name" value="HPT_dom_sf"/>
</dbReference>
<dbReference type="GO" id="GO:0005886">
    <property type="term" value="C:plasma membrane"/>
    <property type="evidence" value="ECO:0007669"/>
    <property type="project" value="UniProtKB-SubCell"/>
</dbReference>
<dbReference type="SUPFAM" id="SSF47226">
    <property type="entry name" value="Histidine-containing phosphotransfer domain, HPT domain"/>
    <property type="match status" value="1"/>
</dbReference>
<protein>
    <recommendedName>
        <fullName evidence="17">Virulence sensor protein BvgS</fullName>
        <ecNumber evidence="3">2.7.13.3</ecNumber>
    </recommendedName>
</protein>
<organism evidence="24 25">
    <name type="scientific">Paraburkholderia madseniana</name>
    <dbReference type="NCBI Taxonomy" id="2599607"/>
    <lineage>
        <taxon>Bacteria</taxon>
        <taxon>Pseudomonadati</taxon>
        <taxon>Pseudomonadota</taxon>
        <taxon>Betaproteobacteria</taxon>
        <taxon>Burkholderiales</taxon>
        <taxon>Burkholderiaceae</taxon>
        <taxon>Paraburkholderia</taxon>
    </lineage>
</organism>
<evidence type="ECO:0000256" key="13">
    <source>
        <dbReference type="ARBA" id="ARBA00023012"/>
    </source>
</evidence>
<evidence type="ECO:0000256" key="20">
    <source>
        <dbReference type="SAM" id="MobiDB-lite"/>
    </source>
</evidence>
<dbReference type="PANTHER" id="PTHR43047:SF64">
    <property type="entry name" value="HISTIDINE KINASE CONTAINING CHEY-HOMOLOGOUS RECEIVER DOMAIN AND PAS DOMAIN-RELATED"/>
    <property type="match status" value="1"/>
</dbReference>
<evidence type="ECO:0000256" key="6">
    <source>
        <dbReference type="ARBA" id="ARBA00022553"/>
    </source>
</evidence>
<keyword evidence="15" id="KW-0472">Membrane</keyword>
<dbReference type="Pfam" id="PF02518">
    <property type="entry name" value="HATPase_c"/>
    <property type="match status" value="1"/>
</dbReference>
<dbReference type="Gene3D" id="3.40.50.2300">
    <property type="match status" value="1"/>
</dbReference>
<comment type="catalytic activity">
    <reaction evidence="1">
        <text>ATP + protein L-histidine = ADP + protein N-phospho-L-histidine.</text>
        <dbReference type="EC" id="2.7.13.3"/>
    </reaction>
</comment>
<evidence type="ECO:0000256" key="5">
    <source>
        <dbReference type="ARBA" id="ARBA00022519"/>
    </source>
</evidence>
<dbReference type="CDD" id="cd16922">
    <property type="entry name" value="HATPase_EvgS-ArcB-TorS-like"/>
    <property type="match status" value="1"/>
</dbReference>
<evidence type="ECO:0000313" key="24">
    <source>
        <dbReference type="EMBL" id="KAE8755100.1"/>
    </source>
</evidence>
<keyword evidence="9" id="KW-0732">Signal</keyword>
<evidence type="ECO:0000256" key="2">
    <source>
        <dbReference type="ARBA" id="ARBA00004429"/>
    </source>
</evidence>
<evidence type="ECO:0000259" key="21">
    <source>
        <dbReference type="PROSITE" id="PS50109"/>
    </source>
</evidence>
<dbReference type="PANTHER" id="PTHR43047">
    <property type="entry name" value="TWO-COMPONENT HISTIDINE PROTEIN KINASE"/>
    <property type="match status" value="1"/>
</dbReference>
<keyword evidence="6 19" id="KW-0597">Phosphoprotein</keyword>
<evidence type="ECO:0000256" key="9">
    <source>
        <dbReference type="ARBA" id="ARBA00022729"/>
    </source>
</evidence>
<evidence type="ECO:0000259" key="23">
    <source>
        <dbReference type="PROSITE" id="PS50894"/>
    </source>
</evidence>
<dbReference type="SUPFAM" id="SSF47384">
    <property type="entry name" value="Homodimeric domain of signal transducing histidine kinase"/>
    <property type="match status" value="1"/>
</dbReference>
<keyword evidence="10" id="KW-0418">Kinase</keyword>
<dbReference type="Gene3D" id="1.10.287.130">
    <property type="match status" value="1"/>
</dbReference>